<gene>
    <name evidence="2" type="ORF">FKW77_010355</name>
</gene>
<feature type="region of interest" description="Disordered" evidence="1">
    <location>
        <begin position="127"/>
        <end position="149"/>
    </location>
</feature>
<feature type="region of interest" description="Disordered" evidence="1">
    <location>
        <begin position="239"/>
        <end position="293"/>
    </location>
</feature>
<feature type="compositionally biased region" description="Polar residues" evidence="1">
    <location>
        <begin position="129"/>
        <end position="140"/>
    </location>
</feature>
<feature type="compositionally biased region" description="Polar residues" evidence="1">
    <location>
        <begin position="247"/>
        <end position="261"/>
    </location>
</feature>
<feature type="compositionally biased region" description="Polar residues" evidence="1">
    <location>
        <begin position="425"/>
        <end position="436"/>
    </location>
</feature>
<evidence type="ECO:0000256" key="1">
    <source>
        <dbReference type="SAM" id="MobiDB-lite"/>
    </source>
</evidence>
<feature type="compositionally biased region" description="Low complexity" evidence="1">
    <location>
        <begin position="332"/>
        <end position="343"/>
    </location>
</feature>
<feature type="region of interest" description="Disordered" evidence="1">
    <location>
        <begin position="397"/>
        <end position="436"/>
    </location>
</feature>
<organism evidence="2 3">
    <name type="scientific">Venturia effusa</name>
    <dbReference type="NCBI Taxonomy" id="50376"/>
    <lineage>
        <taxon>Eukaryota</taxon>
        <taxon>Fungi</taxon>
        <taxon>Dikarya</taxon>
        <taxon>Ascomycota</taxon>
        <taxon>Pezizomycotina</taxon>
        <taxon>Dothideomycetes</taxon>
        <taxon>Pleosporomycetidae</taxon>
        <taxon>Venturiales</taxon>
        <taxon>Venturiaceae</taxon>
        <taxon>Venturia</taxon>
    </lineage>
</organism>
<name>A0A517L6E7_9PEZI</name>
<sequence>MAAPLAKGLIITASVLVAAGIAVYESEQLREWILQSRQRLAMALHSLGDEINPPSRHMEEEEDEAAAVARRNRRLEIIRMNRLEMIRRAREEGIAVDLDELTAMGEREEAVAKARSFDDFVTRDGTLKSVDNQPEMSQASGAAGNAAEGLRHRGAGARGLESGMRASPWANPFDDDAQVFFDRALIGNDEETEALLSRETTRTLSPAPLVDNSDTASEYFSEAELEAQIEEAIRRSLTGVSAENGPSEEQTTPSGSPTSIPETDDTATSEHSEDDLYYYAPPPNVSQPPASHQAMFSAAMEDMLQANLQNPAPTATQRTAQDGFVEDDDSHTPTGTMTPTDDGYSVAASMASNDVAAMSDFQSEAGDETPAPFFGNAPVHVEHEEAMSDNGSDDSFSVVGAGTSTPGSAWSDVGSEAGEEEGHQGQMQYQNMHIGQ</sequence>
<evidence type="ECO:0000313" key="2">
    <source>
        <dbReference type="EMBL" id="QDS71211.1"/>
    </source>
</evidence>
<dbReference type="EMBL" id="CP042189">
    <property type="protein sequence ID" value="QDS71211.1"/>
    <property type="molecule type" value="Genomic_DNA"/>
</dbReference>
<evidence type="ECO:0000313" key="3">
    <source>
        <dbReference type="Proteomes" id="UP000316270"/>
    </source>
</evidence>
<dbReference type="OrthoDB" id="3926760at2759"/>
<protein>
    <submittedName>
        <fullName evidence="2">Uncharacterized protein</fullName>
    </submittedName>
</protein>
<reference evidence="2 3" key="1">
    <citation type="submission" date="2019-07" db="EMBL/GenBank/DDBJ databases">
        <title>Finished genome of Venturia effusa.</title>
        <authorList>
            <person name="Young C.A."/>
            <person name="Cox M.P."/>
            <person name="Ganley A.R.D."/>
            <person name="David W.J."/>
        </authorList>
    </citation>
    <scope>NUCLEOTIDE SEQUENCE [LARGE SCALE GENOMIC DNA]</scope>
    <source>
        <strain evidence="3">albino</strain>
    </source>
</reference>
<proteinExistence type="predicted"/>
<feature type="compositionally biased region" description="Acidic residues" evidence="1">
    <location>
        <begin position="262"/>
        <end position="276"/>
    </location>
</feature>
<dbReference type="AlphaFoldDB" id="A0A517L6E7"/>
<feature type="region of interest" description="Disordered" evidence="1">
    <location>
        <begin position="313"/>
        <end position="344"/>
    </location>
</feature>
<dbReference type="Proteomes" id="UP000316270">
    <property type="component" value="Chromosome 5"/>
</dbReference>
<keyword evidence="3" id="KW-1185">Reference proteome</keyword>
<accession>A0A517L6E7</accession>